<name>A0A194SEQ3_RHOGW</name>
<dbReference type="GeneID" id="28975803"/>
<sequence>RRPRPRPRSSALVALGRPRTGASTLVPRRVLAQEAAPVRLPQRRHRTRRVAPAGRPPRIVGGSRPHSGHRDPPHPPLDPRRPEPAHPLALA</sequence>
<dbReference type="EMBL" id="KQ474073">
    <property type="protein sequence ID" value="KPV77986.1"/>
    <property type="molecule type" value="Genomic_DNA"/>
</dbReference>
<dbReference type="RefSeq" id="XP_018274035.1">
    <property type="nucleotide sequence ID" value="XM_018415355.1"/>
</dbReference>
<feature type="region of interest" description="Disordered" evidence="1">
    <location>
        <begin position="1"/>
        <end position="91"/>
    </location>
</feature>
<accession>A0A194SEQ3</accession>
<proteinExistence type="predicted"/>
<evidence type="ECO:0000313" key="3">
    <source>
        <dbReference type="Proteomes" id="UP000053890"/>
    </source>
</evidence>
<reference evidence="2 3" key="1">
    <citation type="journal article" date="2015" name="Front. Microbiol.">
        <title>Genome sequence of the plant growth promoting endophytic yeast Rhodotorula graminis WP1.</title>
        <authorList>
            <person name="Firrincieli A."/>
            <person name="Otillar R."/>
            <person name="Salamov A."/>
            <person name="Schmutz J."/>
            <person name="Khan Z."/>
            <person name="Redman R.S."/>
            <person name="Fleck N.D."/>
            <person name="Lindquist E."/>
            <person name="Grigoriev I.V."/>
            <person name="Doty S.L."/>
        </authorList>
    </citation>
    <scope>NUCLEOTIDE SEQUENCE [LARGE SCALE GENOMIC DNA]</scope>
    <source>
        <strain evidence="2 3">WP1</strain>
    </source>
</reference>
<feature type="compositionally biased region" description="Basic and acidic residues" evidence="1">
    <location>
        <begin position="68"/>
        <end position="84"/>
    </location>
</feature>
<gene>
    <name evidence="2" type="ORF">RHOBADRAFT_50510</name>
</gene>
<dbReference type="Proteomes" id="UP000053890">
    <property type="component" value="Unassembled WGS sequence"/>
</dbReference>
<keyword evidence="3" id="KW-1185">Reference proteome</keyword>
<dbReference type="AlphaFoldDB" id="A0A194SEQ3"/>
<protein>
    <submittedName>
        <fullName evidence="2">Uncharacterized protein</fullName>
    </submittedName>
</protein>
<feature type="non-terminal residue" evidence="2">
    <location>
        <position position="1"/>
    </location>
</feature>
<organism evidence="2 3">
    <name type="scientific">Rhodotorula graminis (strain WP1)</name>
    <dbReference type="NCBI Taxonomy" id="578459"/>
    <lineage>
        <taxon>Eukaryota</taxon>
        <taxon>Fungi</taxon>
        <taxon>Dikarya</taxon>
        <taxon>Basidiomycota</taxon>
        <taxon>Pucciniomycotina</taxon>
        <taxon>Microbotryomycetes</taxon>
        <taxon>Sporidiobolales</taxon>
        <taxon>Sporidiobolaceae</taxon>
        <taxon>Rhodotorula</taxon>
    </lineage>
</organism>
<evidence type="ECO:0000256" key="1">
    <source>
        <dbReference type="SAM" id="MobiDB-lite"/>
    </source>
</evidence>
<evidence type="ECO:0000313" key="2">
    <source>
        <dbReference type="EMBL" id="KPV77986.1"/>
    </source>
</evidence>